<dbReference type="Gene3D" id="3.40.50.1820">
    <property type="entry name" value="alpha/beta hydrolase"/>
    <property type="match status" value="1"/>
</dbReference>
<proteinExistence type="predicted"/>
<feature type="signal peptide" evidence="2">
    <location>
        <begin position="1"/>
        <end position="25"/>
    </location>
</feature>
<comment type="caution">
    <text evidence="4">The sequence shown here is derived from an EMBL/GenBank/DDBJ whole genome shotgun (WGS) entry which is preliminary data.</text>
</comment>
<name>A0ABQ6B9D2_9BRAD</name>
<dbReference type="Pfam" id="PF01738">
    <property type="entry name" value="DLH"/>
    <property type="match status" value="1"/>
</dbReference>
<dbReference type="InterPro" id="IPR002925">
    <property type="entry name" value="Dienelactn_hydro"/>
</dbReference>
<dbReference type="EMBL" id="BSOW01000034">
    <property type="protein sequence ID" value="GLR90476.1"/>
    <property type="molecule type" value="Genomic_DNA"/>
</dbReference>
<evidence type="ECO:0000259" key="3">
    <source>
        <dbReference type="Pfam" id="PF01738"/>
    </source>
</evidence>
<keyword evidence="5" id="KW-1185">Reference proteome</keyword>
<dbReference type="SUPFAM" id="SSF53474">
    <property type="entry name" value="alpha/beta-Hydrolases"/>
    <property type="match status" value="1"/>
</dbReference>
<dbReference type="GO" id="GO:0016787">
    <property type="term" value="F:hydrolase activity"/>
    <property type="evidence" value="ECO:0007669"/>
    <property type="project" value="UniProtKB-KW"/>
</dbReference>
<protein>
    <submittedName>
        <fullName evidence="4">Dienelactone hydrolase</fullName>
    </submittedName>
</protein>
<keyword evidence="2" id="KW-0732">Signal</keyword>
<evidence type="ECO:0000313" key="5">
    <source>
        <dbReference type="Proteomes" id="UP001156905"/>
    </source>
</evidence>
<dbReference type="Proteomes" id="UP001156905">
    <property type="component" value="Unassembled WGS sequence"/>
</dbReference>
<feature type="chain" id="PRO_5045748692" evidence="2">
    <location>
        <begin position="26"/>
        <end position="292"/>
    </location>
</feature>
<evidence type="ECO:0000313" key="4">
    <source>
        <dbReference type="EMBL" id="GLR90476.1"/>
    </source>
</evidence>
<keyword evidence="1 4" id="KW-0378">Hydrolase</keyword>
<evidence type="ECO:0000256" key="1">
    <source>
        <dbReference type="ARBA" id="ARBA00022801"/>
    </source>
</evidence>
<dbReference type="PANTHER" id="PTHR22946">
    <property type="entry name" value="DIENELACTONE HYDROLASE DOMAIN-CONTAINING PROTEIN-RELATED"/>
    <property type="match status" value="1"/>
</dbReference>
<reference evidence="5" key="1">
    <citation type="journal article" date="2019" name="Int. J. Syst. Evol. Microbiol.">
        <title>The Global Catalogue of Microorganisms (GCM) 10K type strain sequencing project: providing services to taxonomists for standard genome sequencing and annotation.</title>
        <authorList>
            <consortium name="The Broad Institute Genomics Platform"/>
            <consortium name="The Broad Institute Genome Sequencing Center for Infectious Disease"/>
            <person name="Wu L."/>
            <person name="Ma J."/>
        </authorList>
    </citation>
    <scope>NUCLEOTIDE SEQUENCE [LARGE SCALE GENOMIC DNA]</scope>
    <source>
        <strain evidence="5">NBRC 102520</strain>
    </source>
</reference>
<organism evidence="4 5">
    <name type="scientific">Bradyrhizobium iriomotense</name>
    <dbReference type="NCBI Taxonomy" id="441950"/>
    <lineage>
        <taxon>Bacteria</taxon>
        <taxon>Pseudomonadati</taxon>
        <taxon>Pseudomonadota</taxon>
        <taxon>Alphaproteobacteria</taxon>
        <taxon>Hyphomicrobiales</taxon>
        <taxon>Nitrobacteraceae</taxon>
        <taxon>Bradyrhizobium</taxon>
    </lineage>
</organism>
<dbReference type="PANTHER" id="PTHR22946:SF9">
    <property type="entry name" value="POLYKETIDE TRANSFERASE AF380"/>
    <property type="match status" value="1"/>
</dbReference>
<feature type="domain" description="Dienelactone hydrolase" evidence="3">
    <location>
        <begin position="100"/>
        <end position="279"/>
    </location>
</feature>
<evidence type="ECO:0000256" key="2">
    <source>
        <dbReference type="SAM" id="SignalP"/>
    </source>
</evidence>
<gene>
    <name evidence="4" type="ORF">GCM10007857_71910</name>
</gene>
<dbReference type="InterPro" id="IPR029058">
    <property type="entry name" value="AB_hydrolase_fold"/>
</dbReference>
<dbReference type="InterPro" id="IPR050261">
    <property type="entry name" value="FrsA_esterase"/>
</dbReference>
<accession>A0ABQ6B9D2</accession>
<sequence length="292" mass="31115">MPAHFTRIVLAAITSIWLISDAAAAAETVYFRSADGRTQLVGYLFRPPKAGPAPAIVLLHGRGGPYSSNVNADCTVVGPKVSSPCNATTLSKRHAMWGEYWAARGYLALLPDSFGPRGKAYGFGRFTHDDPDRDDVNEKTVRPLDAEGALAYLRSRGDVIGNQIFLQGWSNGGSTALNVMIRQGANLATGFRGALAFYPGCGPKALLQPTISTTAPIAMFLGANDEEVSPAFCQQAADRARQAGTKVDVTVYPGATHDFDDPLPRHQSVAANQAALNDVQAKAIATVARWKN</sequence>
<dbReference type="RefSeq" id="WP_284273406.1">
    <property type="nucleotide sequence ID" value="NZ_BSOW01000034.1"/>
</dbReference>